<keyword evidence="1" id="KW-0732">Signal</keyword>
<protein>
    <submittedName>
        <fullName evidence="3">Amidohydrolase</fullName>
    </submittedName>
</protein>
<dbReference type="Gene3D" id="2.30.40.10">
    <property type="entry name" value="Urease, subunit C, domain 1"/>
    <property type="match status" value="2"/>
</dbReference>
<name>I2GFC8_9BACT</name>
<dbReference type="Proteomes" id="UP000009309">
    <property type="component" value="Unassembled WGS sequence"/>
</dbReference>
<dbReference type="SUPFAM" id="SSF51556">
    <property type="entry name" value="Metallo-dependent hydrolases"/>
    <property type="match status" value="2"/>
</dbReference>
<evidence type="ECO:0000313" key="4">
    <source>
        <dbReference type="Proteomes" id="UP000009309"/>
    </source>
</evidence>
<feature type="domain" description="Amidohydrolase-related" evidence="2">
    <location>
        <begin position="862"/>
        <end position="952"/>
    </location>
</feature>
<dbReference type="CDD" id="cd01309">
    <property type="entry name" value="Met_dep_hydrolase_C"/>
    <property type="match status" value="1"/>
</dbReference>
<dbReference type="EMBL" id="CAIT01000005">
    <property type="protein sequence ID" value="CCH52603.1"/>
    <property type="molecule type" value="Genomic_DNA"/>
</dbReference>
<dbReference type="SUPFAM" id="SSF51338">
    <property type="entry name" value="Composite domain of metallo-dependent hydrolases"/>
    <property type="match status" value="2"/>
</dbReference>
<dbReference type="OrthoDB" id="9802793at2"/>
<accession>I2GFC8</accession>
<dbReference type="Gene3D" id="3.20.20.140">
    <property type="entry name" value="Metal-dependent hydrolases"/>
    <property type="match status" value="2"/>
</dbReference>
<gene>
    <name evidence="3" type="ORF">BN8_01616</name>
</gene>
<dbReference type="PANTHER" id="PTHR43135">
    <property type="entry name" value="ALPHA-D-RIBOSE 1-METHYLPHOSPHONATE 5-TRIPHOSPHATE DIPHOSPHATASE"/>
    <property type="match status" value="1"/>
</dbReference>
<dbReference type="eggNOG" id="COG1228">
    <property type="taxonomic scope" value="Bacteria"/>
</dbReference>
<dbReference type="STRING" id="1185876.BN8_01616"/>
<dbReference type="Pfam" id="PF01979">
    <property type="entry name" value="Amidohydro_1"/>
    <property type="match status" value="1"/>
</dbReference>
<dbReference type="InterPro" id="IPR051781">
    <property type="entry name" value="Metallo-dep_Hydrolase"/>
</dbReference>
<dbReference type="PANTHER" id="PTHR43135:SF3">
    <property type="entry name" value="ALPHA-D-RIBOSE 1-METHYLPHOSPHONATE 5-TRIPHOSPHATE DIPHOSPHATASE"/>
    <property type="match status" value="1"/>
</dbReference>
<proteinExistence type="predicted"/>
<dbReference type="RefSeq" id="WP_009281187.1">
    <property type="nucleotide sequence ID" value="NZ_CAIT01000005.1"/>
</dbReference>
<evidence type="ECO:0000256" key="1">
    <source>
        <dbReference type="SAM" id="SignalP"/>
    </source>
</evidence>
<evidence type="ECO:0000259" key="2">
    <source>
        <dbReference type="Pfam" id="PF01979"/>
    </source>
</evidence>
<feature type="signal peptide" evidence="1">
    <location>
        <begin position="1"/>
        <end position="20"/>
    </location>
</feature>
<dbReference type="MEROPS" id="M38.978"/>
<keyword evidence="4" id="KW-1185">Reference proteome</keyword>
<dbReference type="InterPro" id="IPR006680">
    <property type="entry name" value="Amidohydro-rel"/>
</dbReference>
<comment type="caution">
    <text evidence="3">The sequence shown here is derived from an EMBL/GenBank/DDBJ whole genome shotgun (WGS) entry which is preliminary data.</text>
</comment>
<organism evidence="3 4">
    <name type="scientific">Fibrisoma limi BUZ 3</name>
    <dbReference type="NCBI Taxonomy" id="1185876"/>
    <lineage>
        <taxon>Bacteria</taxon>
        <taxon>Pseudomonadati</taxon>
        <taxon>Bacteroidota</taxon>
        <taxon>Cytophagia</taxon>
        <taxon>Cytophagales</taxon>
        <taxon>Spirosomataceae</taxon>
        <taxon>Fibrisoma</taxon>
    </lineage>
</organism>
<dbReference type="InterPro" id="IPR011059">
    <property type="entry name" value="Metal-dep_hydrolase_composite"/>
</dbReference>
<dbReference type="InterPro" id="IPR032466">
    <property type="entry name" value="Metal_Hydrolase"/>
</dbReference>
<dbReference type="AlphaFoldDB" id="I2GFC8"/>
<feature type="chain" id="PRO_5003659484" evidence="1">
    <location>
        <begin position="21"/>
        <end position="1022"/>
    </location>
</feature>
<dbReference type="GO" id="GO:0016810">
    <property type="term" value="F:hydrolase activity, acting on carbon-nitrogen (but not peptide) bonds"/>
    <property type="evidence" value="ECO:0007669"/>
    <property type="project" value="InterPro"/>
</dbReference>
<keyword evidence="3" id="KW-0378">Hydrolase</keyword>
<evidence type="ECO:0000313" key="3">
    <source>
        <dbReference type="EMBL" id="CCH52603.1"/>
    </source>
</evidence>
<sequence length="1022" mass="111943">MKKRFLTLLLATGLSYTGWAQTTFPRNGVFDERLGLYAFTNATIVVDPQTTLRNATLLIRDGRVEAVGANVNLPTGTVVTDLKGKSIYPALIELDSDYGMPEVRREPRNFSAPPQYESNKKGAYYWNQAIQPENDASLLFKANGAKADELRKIGFGVVLTHPHDGIARGSGALVTLADDRENTLVLKPNVTAHYSFSKGSSGQTYPNSMMGSVALLRQALYDADWYKRGGSREQANLSLEAFGRLVGLPTFFEAGDKLGVLRADKIGDEFGVQYIIRGGGDEYQRIDEIKATGAALVIPVNFPQAFDVEDPWDADNVSLAELKHWEMAPMNAARLAGANIPFALTTAGLRDKKDFWANVRKAIESGLSEEKALEALTLAPARLVKADDMVGTLQKGRVANFIITSGNLFSPDVVIYENWIRGKQYVIGNKDAADLRGTWQLTIGDRSNLKLNITGKSVDKLDYQIMADTTKITPKVSVSNDLITMQVPLNRRAGTTRLTGYRTSPTTIKGDGEAPDGKLISWSATRTGDVPASTTATSTTATSPVATTASATVLYPFVGMGNPQKPKAQTMLIKNATVWTNEKDGVMQGADVLVRDGKIAQVGKNLTAPTGANVIDGTGKHLTNGIIDEHSHIALFSINEGGQSSSAEVRMADVIDSEDVNIYRQLAGGVTSSQLLHGSANAIGGQSALVKLKWGESPEGLLIKGADGFIKFALGENVKQANYPNPNVLTRFPQSRMGVEQVYMDHFTRAREYDKAWAAYNKLAAKDKAKATPPHRDIELDALAEILNAKRFITCHSYVQSEINMLLHVADSLGFKVNTFTHILEGYKVADKMAKHGAGGSSFADWWAYKMEVKDAIPYNAALMHRQGITVSINSDDAEMARRLNQEAAKAVEYGGIGEEDAWKMVTLNPAKLLHLDNRLGSIRAGKDADLVLWNANPLAIYARPEKTIIDGTIYFDLQEEDRKHEELQKERARLIQKMLTAKAGGAQTQRPNFRRQRMWHCEDIEGVMAEGEEQEHTETQK</sequence>
<reference evidence="3 4" key="1">
    <citation type="journal article" date="2012" name="J. Bacteriol.">
        <title>Genome Sequence of the Filamentous Bacterium Fibrisoma limi BUZ 3T.</title>
        <authorList>
            <person name="Filippini M."/>
            <person name="Qi W."/>
            <person name="Jaenicke S."/>
            <person name="Goesmann A."/>
            <person name="Smits T.H."/>
            <person name="Bagheri H.C."/>
        </authorList>
    </citation>
    <scope>NUCLEOTIDE SEQUENCE [LARGE SCALE GENOMIC DNA]</scope>
    <source>
        <strain evidence="4">BUZ 3T</strain>
    </source>
</reference>